<proteinExistence type="predicted"/>
<dbReference type="OrthoDB" id="6711169at2"/>
<protein>
    <submittedName>
        <fullName evidence="1">Uncharacterized protein</fullName>
    </submittedName>
</protein>
<keyword evidence="2" id="KW-1185">Reference proteome</keyword>
<reference evidence="1 2" key="1">
    <citation type="submission" date="2019-07" db="EMBL/GenBank/DDBJ databases">
        <title>Whole genome shotgun sequence of Aneurinibacillus danicus NBRC 102444.</title>
        <authorList>
            <person name="Hosoyama A."/>
            <person name="Uohara A."/>
            <person name="Ohji S."/>
            <person name="Ichikawa N."/>
        </authorList>
    </citation>
    <scope>NUCLEOTIDE SEQUENCE [LARGE SCALE GENOMIC DNA]</scope>
    <source>
        <strain evidence="1 2">NBRC 102444</strain>
    </source>
</reference>
<dbReference type="AlphaFoldDB" id="A0A511V9D7"/>
<sequence length="62" mass="7007">MEQMIRTVLEKKGIQVPAQDYPILVAQWESILVMKQHATKAKLRDFDIALCHSLKGGTLNEA</sequence>
<comment type="caution">
    <text evidence="1">The sequence shown here is derived from an EMBL/GenBank/DDBJ whole genome shotgun (WGS) entry which is preliminary data.</text>
</comment>
<organism evidence="1 2">
    <name type="scientific">Aneurinibacillus danicus</name>
    <dbReference type="NCBI Taxonomy" id="267746"/>
    <lineage>
        <taxon>Bacteria</taxon>
        <taxon>Bacillati</taxon>
        <taxon>Bacillota</taxon>
        <taxon>Bacilli</taxon>
        <taxon>Bacillales</taxon>
        <taxon>Paenibacillaceae</taxon>
        <taxon>Aneurinibacillus group</taxon>
        <taxon>Aneurinibacillus</taxon>
    </lineage>
</organism>
<dbReference type="RefSeq" id="WP_146809493.1">
    <property type="nucleotide sequence ID" value="NZ_BJXX01000068.1"/>
</dbReference>
<accession>A0A511V9D7</accession>
<evidence type="ECO:0000313" key="1">
    <source>
        <dbReference type="EMBL" id="GEN34213.1"/>
    </source>
</evidence>
<name>A0A511V9D7_9BACL</name>
<dbReference type="EMBL" id="BJXX01000068">
    <property type="protein sequence ID" value="GEN34213.1"/>
    <property type="molecule type" value="Genomic_DNA"/>
</dbReference>
<evidence type="ECO:0000313" key="2">
    <source>
        <dbReference type="Proteomes" id="UP000321157"/>
    </source>
</evidence>
<gene>
    <name evidence="1" type="ORF">ADA01nite_16730</name>
</gene>
<dbReference type="Proteomes" id="UP000321157">
    <property type="component" value="Unassembled WGS sequence"/>
</dbReference>